<dbReference type="STRING" id="103827.A0A0N5D9L6"/>
<organism evidence="4">
    <name type="scientific">Thelazia callipaeda</name>
    <name type="common">Oriental eyeworm</name>
    <name type="synonym">Parasitic nematode</name>
    <dbReference type="NCBI Taxonomy" id="103827"/>
    <lineage>
        <taxon>Eukaryota</taxon>
        <taxon>Metazoa</taxon>
        <taxon>Ecdysozoa</taxon>
        <taxon>Nematoda</taxon>
        <taxon>Chromadorea</taxon>
        <taxon>Rhabditida</taxon>
        <taxon>Spirurina</taxon>
        <taxon>Spiruromorpha</taxon>
        <taxon>Thelazioidea</taxon>
        <taxon>Thelaziidae</taxon>
        <taxon>Thelazia</taxon>
    </lineage>
</organism>
<keyword evidence="3" id="KW-1185">Reference proteome</keyword>
<dbReference type="SUPFAM" id="SSF48403">
    <property type="entry name" value="Ankyrin repeat"/>
    <property type="match status" value="1"/>
</dbReference>
<protein>
    <submittedName>
        <fullName evidence="4">ANK_REP_REGION domain-containing protein</fullName>
    </submittedName>
</protein>
<dbReference type="PANTHER" id="PTHR20923">
    <property type="entry name" value="BAT4 PROTEIN-RELATED"/>
    <property type="match status" value="1"/>
</dbReference>
<keyword evidence="1" id="KW-0040">ANK repeat</keyword>
<dbReference type="WBParaSite" id="TCLT_0000983101-mRNA-1">
    <property type="protein sequence ID" value="TCLT_0000983101-mRNA-1"/>
    <property type="gene ID" value="TCLT_0000983101"/>
</dbReference>
<feature type="repeat" description="ANK" evidence="1">
    <location>
        <begin position="137"/>
        <end position="169"/>
    </location>
</feature>
<dbReference type="SMART" id="SM00248">
    <property type="entry name" value="ANK"/>
    <property type="match status" value="2"/>
</dbReference>
<reference evidence="2 3" key="2">
    <citation type="submission" date="2018-11" db="EMBL/GenBank/DDBJ databases">
        <authorList>
            <consortium name="Pathogen Informatics"/>
        </authorList>
    </citation>
    <scope>NUCLEOTIDE SEQUENCE [LARGE SCALE GENOMIC DNA]</scope>
</reference>
<dbReference type="InterPro" id="IPR039146">
    <property type="entry name" value="GPANK1"/>
</dbReference>
<name>A0A0N5D9L6_THECL</name>
<dbReference type="Gene3D" id="1.25.40.20">
    <property type="entry name" value="Ankyrin repeat-containing domain"/>
    <property type="match status" value="1"/>
</dbReference>
<dbReference type="PROSITE" id="PS50088">
    <property type="entry name" value="ANK_REPEAT"/>
    <property type="match status" value="1"/>
</dbReference>
<proteinExistence type="predicted"/>
<evidence type="ECO:0000256" key="1">
    <source>
        <dbReference type="PROSITE-ProRule" id="PRU00023"/>
    </source>
</evidence>
<dbReference type="Pfam" id="PF12796">
    <property type="entry name" value="Ank_2"/>
    <property type="match status" value="1"/>
</dbReference>
<evidence type="ECO:0000313" key="2">
    <source>
        <dbReference type="EMBL" id="VDN07484.1"/>
    </source>
</evidence>
<dbReference type="PANTHER" id="PTHR20923:SF1">
    <property type="entry name" value="G PATCH DOMAIN AND ANKYRIN REPEAT-CONTAINING PROTEIN 1"/>
    <property type="match status" value="1"/>
</dbReference>
<dbReference type="InterPro" id="IPR036770">
    <property type="entry name" value="Ankyrin_rpt-contain_sf"/>
</dbReference>
<evidence type="ECO:0000313" key="4">
    <source>
        <dbReference type="WBParaSite" id="TCLT_0000983101-mRNA-1"/>
    </source>
</evidence>
<dbReference type="AlphaFoldDB" id="A0A0N5D9L6"/>
<dbReference type="EMBL" id="UYYF01004888">
    <property type="protein sequence ID" value="VDN07484.1"/>
    <property type="molecule type" value="Genomic_DNA"/>
</dbReference>
<dbReference type="OrthoDB" id="20282at2759"/>
<dbReference type="InterPro" id="IPR002110">
    <property type="entry name" value="Ankyrin_rpt"/>
</dbReference>
<sequence>MAVYSPDLMATTNNVDSVKRQEKIAASGLEVRLFYETLLAEKACTYACTTFTKSEMLELEENSSSARGERFQVRQNVLENIAEETFSTESILQRFLKCEAKGNLSGVEDYADKGKRNVLTFFTIVVIGMNIDISDQYGWTTLMCASFTGHLNVIKYLLSLGADVGKKSKSGETAADFSSKCGHYELYHYIVSKDHKKLKLQFFCYSCICMIRILLSYNIFRNSSLQNNGTLENDVKATRFCIACNCNYTSDAHANSVGHLLETQKPVLQAGYGIPVWNKGLGRNSKCRRYPLKAAPKKNKFGLGYNSDASKSHVKYVL</sequence>
<dbReference type="Proteomes" id="UP000276776">
    <property type="component" value="Unassembled WGS sequence"/>
</dbReference>
<accession>A0A0N5D9L6</accession>
<gene>
    <name evidence="2" type="ORF">TCLT_LOCUS9820</name>
</gene>
<reference evidence="4" key="1">
    <citation type="submission" date="2017-02" db="UniProtKB">
        <authorList>
            <consortium name="WormBaseParasite"/>
        </authorList>
    </citation>
    <scope>IDENTIFICATION</scope>
</reference>
<dbReference type="PROSITE" id="PS50297">
    <property type="entry name" value="ANK_REP_REGION"/>
    <property type="match status" value="1"/>
</dbReference>
<evidence type="ECO:0000313" key="3">
    <source>
        <dbReference type="Proteomes" id="UP000276776"/>
    </source>
</evidence>